<dbReference type="RefSeq" id="WP_063922473.1">
    <property type="nucleotide sequence ID" value="NZ_FKDD01000030.1"/>
</dbReference>
<sequence>MNPSDIIRGFGRPVAYYPALAEHLGGVSATVLFCQMTYWMDKLTSDLGVHKTSEEIQAETGLSYEEQLTARKKLKRLGVLVETHKRLEHRIYFKVNFERVDQVLTQVVDNKPNGQNPFREQGKAQSGNKGIPCSGTGESPARGDGKAHFDPTEITTEITTETTTENKNTSCPDASLSDEQLTKEAFLNRHPEAVVAHAGKRQWGSKEDLTCAQWMWSRIVKLYEKAAETDGELVRPKEPNWAAWSNEIRLMCAVDGRTHKQICEMFSRVQRDPFWCRNVMSPSKLREKWDDLVLRLLSAGTAQHQAGGRDINHISRPDNTVPPGFRG</sequence>
<feature type="region of interest" description="Disordered" evidence="1">
    <location>
        <begin position="307"/>
        <end position="327"/>
    </location>
</feature>
<accession>A0ABD7KPC9</accession>
<dbReference type="EMBL" id="FKDD01000030">
    <property type="protein sequence ID" value="SAD28950.1"/>
    <property type="molecule type" value="Genomic_DNA"/>
</dbReference>
<dbReference type="Proteomes" id="UP000077278">
    <property type="component" value="Unassembled WGS sequence"/>
</dbReference>
<evidence type="ECO:0000313" key="2">
    <source>
        <dbReference type="EMBL" id="SAD28950.1"/>
    </source>
</evidence>
<protein>
    <submittedName>
        <fullName evidence="2">Phage O protein</fullName>
    </submittedName>
</protein>
<evidence type="ECO:0000313" key="3">
    <source>
        <dbReference type="Proteomes" id="UP000077278"/>
    </source>
</evidence>
<feature type="compositionally biased region" description="Polar residues" evidence="1">
    <location>
        <begin position="111"/>
        <end position="128"/>
    </location>
</feature>
<dbReference type="AlphaFoldDB" id="A0ABD7KPC9"/>
<reference evidence="2 3" key="1">
    <citation type="submission" date="2016-03" db="EMBL/GenBank/DDBJ databases">
        <authorList>
            <consortium name="Pathogen Informatics"/>
        </authorList>
    </citation>
    <scope>NUCLEOTIDE SEQUENCE [LARGE SCALE GENOMIC DNA]</scope>
    <source>
        <strain evidence="3">e264</strain>
    </source>
</reference>
<name>A0ABD7KPC9_9ENTR</name>
<organism evidence="2 3">
    <name type="scientific">Enterobacter roggenkampii</name>
    <dbReference type="NCBI Taxonomy" id="1812935"/>
    <lineage>
        <taxon>Bacteria</taxon>
        <taxon>Pseudomonadati</taxon>
        <taxon>Pseudomonadota</taxon>
        <taxon>Gammaproteobacteria</taxon>
        <taxon>Enterobacterales</taxon>
        <taxon>Enterobacteriaceae</taxon>
        <taxon>Enterobacter</taxon>
        <taxon>Enterobacter cloacae complex</taxon>
    </lineage>
</organism>
<proteinExistence type="predicted"/>
<gene>
    <name evidence="2" type="ORF">SAMEA2273136_04530</name>
</gene>
<evidence type="ECO:0000256" key="1">
    <source>
        <dbReference type="SAM" id="MobiDB-lite"/>
    </source>
</evidence>
<feature type="compositionally biased region" description="Low complexity" evidence="1">
    <location>
        <begin position="152"/>
        <end position="165"/>
    </location>
</feature>
<comment type="caution">
    <text evidence="2">The sequence shown here is derived from an EMBL/GenBank/DDBJ whole genome shotgun (WGS) entry which is preliminary data.</text>
</comment>
<feature type="compositionally biased region" description="Basic and acidic residues" evidence="1">
    <location>
        <begin position="141"/>
        <end position="151"/>
    </location>
</feature>
<feature type="region of interest" description="Disordered" evidence="1">
    <location>
        <begin position="111"/>
        <end position="175"/>
    </location>
</feature>